<name>A0AAU8DPN2_9ACTN</name>
<proteinExistence type="predicted"/>
<dbReference type="RefSeq" id="WP_353649566.1">
    <property type="nucleotide sequence ID" value="NZ_CP159218.1"/>
</dbReference>
<reference evidence="1" key="1">
    <citation type="submission" date="2024-05" db="EMBL/GenBank/DDBJ databases">
        <authorList>
            <person name="Cai S.Y."/>
            <person name="Jin L.M."/>
            <person name="Li H.R."/>
        </authorList>
    </citation>
    <scope>NUCLEOTIDE SEQUENCE</scope>
    <source>
        <strain evidence="1">A5-74</strain>
    </source>
</reference>
<evidence type="ECO:0000313" key="1">
    <source>
        <dbReference type="EMBL" id="XCG63951.1"/>
    </source>
</evidence>
<organism evidence="1">
    <name type="scientific">Nakamurella sp. A5-74</name>
    <dbReference type="NCBI Taxonomy" id="3158264"/>
    <lineage>
        <taxon>Bacteria</taxon>
        <taxon>Bacillati</taxon>
        <taxon>Actinomycetota</taxon>
        <taxon>Actinomycetes</taxon>
        <taxon>Nakamurellales</taxon>
        <taxon>Nakamurellaceae</taxon>
        <taxon>Nakamurella</taxon>
    </lineage>
</organism>
<dbReference type="EMBL" id="CP159218">
    <property type="protein sequence ID" value="XCG63951.1"/>
    <property type="molecule type" value="Genomic_DNA"/>
</dbReference>
<dbReference type="Pfam" id="PF13835">
    <property type="entry name" value="DUF4194"/>
    <property type="match status" value="1"/>
</dbReference>
<sequence>MTVPNSLPDRSETGPAPLSVVAIALMRGAVYRDQHELQWRHLLTLQHAVRDHFAVLGLQVRIDEAEGYAYLTSLPDDPDAPLPRLIPRHRLSYPVSLLLALVRKAVAEFDATSGEGRLVLTRTRLVDDLRTFLGDSTNEAKIVDQVDRTIAKVVDLGFLRPVSSGPPSWEVRRIIKAFIDAQWLSEFDRRLAEYAAVGRDDEAGDGG</sequence>
<accession>A0AAU8DPN2</accession>
<dbReference type="InterPro" id="IPR025449">
    <property type="entry name" value="JetB"/>
</dbReference>
<protein>
    <submittedName>
        <fullName evidence="1">DUF4194 domain-containing protein</fullName>
    </submittedName>
</protein>
<dbReference type="AlphaFoldDB" id="A0AAU8DPN2"/>
<gene>
    <name evidence="1" type="ORF">ABLG96_00955</name>
</gene>